<keyword evidence="2" id="KW-1185">Reference proteome</keyword>
<organism evidence="1 2">
    <name type="scientific">Paenibacillus provencensis</name>
    <dbReference type="NCBI Taxonomy" id="441151"/>
    <lineage>
        <taxon>Bacteria</taxon>
        <taxon>Bacillati</taxon>
        <taxon>Bacillota</taxon>
        <taxon>Bacilli</taxon>
        <taxon>Bacillales</taxon>
        <taxon>Paenibacillaceae</taxon>
        <taxon>Paenibacillus</taxon>
    </lineage>
</organism>
<dbReference type="PANTHER" id="PTHR34387">
    <property type="entry name" value="SLR1258 PROTEIN"/>
    <property type="match status" value="1"/>
</dbReference>
<reference evidence="2" key="1">
    <citation type="journal article" date="2019" name="Int. J. Syst. Evol. Microbiol.">
        <title>The Global Catalogue of Microorganisms (GCM) 10K type strain sequencing project: providing services to taxonomists for standard genome sequencing and annotation.</title>
        <authorList>
            <consortium name="The Broad Institute Genomics Platform"/>
            <consortium name="The Broad Institute Genome Sequencing Center for Infectious Disease"/>
            <person name="Wu L."/>
            <person name="Ma J."/>
        </authorList>
    </citation>
    <scope>NUCLEOTIDE SEQUENCE [LARGE SCALE GENOMIC DNA]</scope>
    <source>
        <strain evidence="2">CCUG 53519</strain>
    </source>
</reference>
<dbReference type="Proteomes" id="UP001597169">
    <property type="component" value="Unassembled WGS sequence"/>
</dbReference>
<sequence>MGNKKWIKPFAAAAIAGALLIGGWSWSAGGTALAQEAAAMQNFISVTGKGEIAVKPDIAYLSIGASSEADTAAAAQKANAAKIQKINTLLKNTWKVDSKDIQTNQFYVQPNYTYSEKDGQKIKGYTAYHTLKVSYRNLEKVGELLDAATNAGANQIDNVVFSIEDTEAFETQVIDKAMANAKLKAGAIANAAQRQLGIVLSVSQGSLDEPITYHRESLELQSTSKAEDSANTAIESGEIKLSTQLTVRYELK</sequence>
<dbReference type="Gene3D" id="3.30.70.2970">
    <property type="entry name" value="Protein of unknown function (DUF541), domain 2"/>
    <property type="match status" value="1"/>
</dbReference>
<comment type="caution">
    <text evidence="1">The sequence shown here is derived from an EMBL/GenBank/DDBJ whole genome shotgun (WGS) entry which is preliminary data.</text>
</comment>
<dbReference type="PANTHER" id="PTHR34387:SF2">
    <property type="entry name" value="SLR1258 PROTEIN"/>
    <property type="match status" value="1"/>
</dbReference>
<dbReference type="RefSeq" id="WP_251584668.1">
    <property type="nucleotide sequence ID" value="NZ_JBHTKX010000010.1"/>
</dbReference>
<accession>A0ABW3Q2V0</accession>
<dbReference type="InterPro" id="IPR007497">
    <property type="entry name" value="SIMPL/DUF541"/>
</dbReference>
<evidence type="ECO:0000313" key="2">
    <source>
        <dbReference type="Proteomes" id="UP001597169"/>
    </source>
</evidence>
<gene>
    <name evidence="1" type="ORF">ACFQ3J_25460</name>
</gene>
<dbReference type="InterPro" id="IPR052022">
    <property type="entry name" value="26kDa_periplasmic_antigen"/>
</dbReference>
<dbReference type="Pfam" id="PF04402">
    <property type="entry name" value="SIMPL"/>
    <property type="match status" value="1"/>
</dbReference>
<protein>
    <submittedName>
        <fullName evidence="1">SIMPL domain-containing protein</fullName>
    </submittedName>
</protein>
<proteinExistence type="predicted"/>
<dbReference type="EMBL" id="JBHTKX010000010">
    <property type="protein sequence ID" value="MFD1131468.1"/>
    <property type="molecule type" value="Genomic_DNA"/>
</dbReference>
<dbReference type="Gene3D" id="3.30.110.170">
    <property type="entry name" value="Protein of unknown function (DUF541), domain 1"/>
    <property type="match status" value="1"/>
</dbReference>
<evidence type="ECO:0000313" key="1">
    <source>
        <dbReference type="EMBL" id="MFD1131468.1"/>
    </source>
</evidence>
<name>A0ABW3Q2V0_9BACL</name>